<gene>
    <name evidence="1" type="ORF">LEP1GSC133_4478</name>
</gene>
<dbReference type="EMBL" id="AKWF02000056">
    <property type="protein sequence ID" value="EMO63379.1"/>
    <property type="molecule type" value="Genomic_DNA"/>
</dbReference>
<evidence type="ECO:0000313" key="1">
    <source>
        <dbReference type="EMBL" id="EMO63379.1"/>
    </source>
</evidence>
<sequence>MAEVVKGTRNTLRYVKAIEESWGLSIEEIRRIYREDKERERLEEPYSREEINTFASWYIQILKTKRAAS</sequence>
<evidence type="ECO:0000313" key="2">
    <source>
        <dbReference type="Proteomes" id="UP000012159"/>
    </source>
</evidence>
<dbReference type="AlphaFoldDB" id="M6WDW1"/>
<name>M6WDW1_LEPBO</name>
<reference evidence="1 2" key="1">
    <citation type="submission" date="2013-01" db="EMBL/GenBank/DDBJ databases">
        <authorList>
            <person name="Harkins D.M."/>
            <person name="Durkin A.S."/>
            <person name="Brinkac L.M."/>
            <person name="Haft D.H."/>
            <person name="Selengut J.D."/>
            <person name="Sanka R."/>
            <person name="DePew J."/>
            <person name="Purushe J."/>
            <person name="Picardeau M."/>
            <person name="Werts C."/>
            <person name="Goarant C."/>
            <person name="Vinetz J.M."/>
            <person name="Sutton G.G."/>
            <person name="Nierman W.C."/>
            <person name="Fouts D.E."/>
        </authorList>
    </citation>
    <scope>NUCLEOTIDE SEQUENCE [LARGE SCALE GENOMIC DNA]</scope>
    <source>
        <strain evidence="1 2">200901868</strain>
    </source>
</reference>
<proteinExistence type="predicted"/>
<comment type="caution">
    <text evidence="1">The sequence shown here is derived from an EMBL/GenBank/DDBJ whole genome shotgun (WGS) entry which is preliminary data.</text>
</comment>
<protein>
    <submittedName>
        <fullName evidence="1">Uncharacterized protein</fullName>
    </submittedName>
</protein>
<accession>M6WDW1</accession>
<dbReference type="STRING" id="1192866.LEP1GSC133_4478"/>
<dbReference type="Proteomes" id="UP000012159">
    <property type="component" value="Unassembled WGS sequence"/>
</dbReference>
<organism evidence="1 2">
    <name type="scientific">Leptospira borgpetersenii serovar Pomona str. 200901868</name>
    <dbReference type="NCBI Taxonomy" id="1192866"/>
    <lineage>
        <taxon>Bacteria</taxon>
        <taxon>Pseudomonadati</taxon>
        <taxon>Spirochaetota</taxon>
        <taxon>Spirochaetia</taxon>
        <taxon>Leptospirales</taxon>
        <taxon>Leptospiraceae</taxon>
        <taxon>Leptospira</taxon>
    </lineage>
</organism>